<evidence type="ECO:0000256" key="3">
    <source>
        <dbReference type="ARBA" id="ARBA00023004"/>
    </source>
</evidence>
<evidence type="ECO:0000259" key="5">
    <source>
        <dbReference type="Pfam" id="PF13442"/>
    </source>
</evidence>
<gene>
    <name evidence="6" type="ordered locus">Dvul_0759</name>
</gene>
<keyword evidence="1" id="KW-0349">Heme</keyword>
<keyword evidence="3" id="KW-0408">Iron</keyword>
<dbReference type="SUPFAM" id="SSF46626">
    <property type="entry name" value="Cytochrome c"/>
    <property type="match status" value="1"/>
</dbReference>
<keyword evidence="4" id="KW-0812">Transmembrane</keyword>
<organism evidence="6 7">
    <name type="scientific">Nitratidesulfovibrio vulgaris (strain DP4)</name>
    <name type="common">Desulfovibrio vulgaris</name>
    <dbReference type="NCBI Taxonomy" id="391774"/>
    <lineage>
        <taxon>Bacteria</taxon>
        <taxon>Pseudomonadati</taxon>
        <taxon>Thermodesulfobacteriota</taxon>
        <taxon>Desulfovibrionia</taxon>
        <taxon>Desulfovibrionales</taxon>
        <taxon>Desulfovibrionaceae</taxon>
        <taxon>Nitratidesulfovibrio</taxon>
    </lineage>
</organism>
<proteinExistence type="predicted"/>
<dbReference type="Pfam" id="PF13442">
    <property type="entry name" value="Cytochrome_CBB3"/>
    <property type="match status" value="1"/>
</dbReference>
<feature type="transmembrane region" description="Helical" evidence="4">
    <location>
        <begin position="135"/>
        <end position="162"/>
    </location>
</feature>
<reference evidence="7" key="1">
    <citation type="journal article" date="2009" name="Environ. Microbiol.">
        <title>Contribution of mobile genetic elements to Desulfovibrio vulgaris genome plasticity.</title>
        <authorList>
            <person name="Walker C.B."/>
            <person name="Stolyar S."/>
            <person name="Chivian D."/>
            <person name="Pinel N."/>
            <person name="Gabster J.A."/>
            <person name="Dehal P.S."/>
            <person name="He Z."/>
            <person name="Yang Z.K."/>
            <person name="Yen H.C."/>
            <person name="Zhou J."/>
            <person name="Wall J.D."/>
            <person name="Hazen T.C."/>
            <person name="Arkin A.P."/>
            <person name="Stahl D.A."/>
        </authorList>
    </citation>
    <scope>NUCLEOTIDE SEQUENCE [LARGE SCALE GENOMIC DNA]</scope>
    <source>
        <strain evidence="7">DP4</strain>
    </source>
</reference>
<keyword evidence="2" id="KW-0479">Metal-binding</keyword>
<dbReference type="Gene3D" id="1.10.760.10">
    <property type="entry name" value="Cytochrome c-like domain"/>
    <property type="match status" value="1"/>
</dbReference>
<evidence type="ECO:0000256" key="4">
    <source>
        <dbReference type="SAM" id="Phobius"/>
    </source>
</evidence>
<dbReference type="KEGG" id="dvl:Dvul_0759"/>
<dbReference type="AlphaFoldDB" id="A0A0H3A5Q3"/>
<evidence type="ECO:0000313" key="6">
    <source>
        <dbReference type="EMBL" id="ABM27782.1"/>
    </source>
</evidence>
<dbReference type="RefSeq" id="WP_011791817.1">
    <property type="nucleotide sequence ID" value="NC_008751.1"/>
</dbReference>
<protein>
    <submittedName>
        <fullName evidence="6">Cytochrome c family protein</fullName>
    </submittedName>
</protein>
<sequence>MDYPVWQLWGINGGLLVAIISVLHVFVAQFAVGGGFLLVHAATRAERAGSAEATFWVKRFTRFFLLLSMVFGGVSGVGIWVIISLISPAATSLLVHRFVYAWATEWVFFLGEIVALLVYYYGFGKMRFEDHRNVGLLYGLFAYLSLFMINGIITFMLTPGAWMQTQGFWDGFFNPTFWPSLLFRSALCAMLSGLFGLVWASLIDDERARELMTGVTRLWALVPIPFMAVGAWWYIGALPAPQLEMVLRRTADIRPFLEAFPWVLAALMVGGLAFFTRLPSGARVPVAALLLVLGLCQVGTFEWVRETGRRPWIVHGVIWSNGITPEAGAKSDLEGMLKVARWSGVKQVAEANMHEAGRELWQVQCANCHGLGAPMIDILPRIANRPLTGVEALITGQGALQGYMPPFVGTPAERRALATYLVNERDARRH</sequence>
<evidence type="ECO:0000256" key="2">
    <source>
        <dbReference type="ARBA" id="ARBA00022723"/>
    </source>
</evidence>
<keyword evidence="4" id="KW-1133">Transmembrane helix</keyword>
<feature type="domain" description="Cytochrome c" evidence="5">
    <location>
        <begin position="355"/>
        <end position="421"/>
    </location>
</feature>
<feature type="transmembrane region" description="Helical" evidence="4">
    <location>
        <begin position="215"/>
        <end position="235"/>
    </location>
</feature>
<evidence type="ECO:0000256" key="1">
    <source>
        <dbReference type="ARBA" id="ARBA00022617"/>
    </source>
</evidence>
<dbReference type="InterPro" id="IPR036909">
    <property type="entry name" value="Cyt_c-like_dom_sf"/>
</dbReference>
<dbReference type="GO" id="GO:0009055">
    <property type="term" value="F:electron transfer activity"/>
    <property type="evidence" value="ECO:0007669"/>
    <property type="project" value="InterPro"/>
</dbReference>
<dbReference type="GO" id="GO:0046872">
    <property type="term" value="F:metal ion binding"/>
    <property type="evidence" value="ECO:0007669"/>
    <property type="project" value="UniProtKB-KW"/>
</dbReference>
<feature type="transmembrane region" description="Helical" evidence="4">
    <location>
        <begin position="15"/>
        <end position="42"/>
    </location>
</feature>
<feature type="transmembrane region" description="Helical" evidence="4">
    <location>
        <begin position="255"/>
        <end position="275"/>
    </location>
</feature>
<dbReference type="Proteomes" id="UP000009173">
    <property type="component" value="Chromosome"/>
</dbReference>
<feature type="transmembrane region" description="Helical" evidence="4">
    <location>
        <begin position="63"/>
        <end position="86"/>
    </location>
</feature>
<keyword evidence="4" id="KW-0472">Membrane</keyword>
<name>A0A0H3A5Q3_NITV4</name>
<dbReference type="InterPro" id="IPR009056">
    <property type="entry name" value="Cyt_c-like_dom"/>
</dbReference>
<evidence type="ECO:0000313" key="7">
    <source>
        <dbReference type="Proteomes" id="UP000009173"/>
    </source>
</evidence>
<dbReference type="GO" id="GO:0020037">
    <property type="term" value="F:heme binding"/>
    <property type="evidence" value="ECO:0007669"/>
    <property type="project" value="InterPro"/>
</dbReference>
<feature type="transmembrane region" description="Helical" evidence="4">
    <location>
        <begin position="106"/>
        <end position="123"/>
    </location>
</feature>
<dbReference type="EMBL" id="CP000527">
    <property type="protein sequence ID" value="ABM27782.1"/>
    <property type="molecule type" value="Genomic_DNA"/>
</dbReference>
<feature type="transmembrane region" description="Helical" evidence="4">
    <location>
        <begin position="287"/>
        <end position="304"/>
    </location>
</feature>
<dbReference type="HOGENOM" id="CLU_033225_0_0_7"/>
<accession>A0A0H3A5Q3</accession>
<feature type="transmembrane region" description="Helical" evidence="4">
    <location>
        <begin position="182"/>
        <end position="203"/>
    </location>
</feature>